<evidence type="ECO:0000313" key="1">
    <source>
        <dbReference type="EMBL" id="OJJ39146.1"/>
    </source>
</evidence>
<accession>A0A1L9RW43</accession>
<sequence>MKKCLCPGRLPYLGHHSSPLHHPAISARRLLRPSLCRGIPSWRTSPGRRQWSRQFSAGSPALADRLSLRRYFRGELSNCPVVGSRQKDPNAWIPLLEKHLPPSLRNNPEDAVAVEPESDTLGEKHAQGYELATLLYQARNSANLDLLAHLGFRLNRWPAVHALFSQLLDAAEALHKESVSVRPPSSLDWGLKSGISLDALTRAPTEPGAVEVTRNSQSLCFDELTERPFAGDLALRFMAEVWQSLGSIVLEASELSPNESKLAMSYVFQLLARLHHSGAISDKVYQYAPPDSVEAPFRPPGMHLLSIHIMSVLSDAAWLVHEAEVAAKAAAAGEESPYVPLKMGVRELGPEIWLELILWCCIEHGHVREGLWLLERMKERTGDLTWNFQSWRPLLKHPELVRKTNIDLEEVWRRPDHATTDTSPKKRNSPSPFHGLGKRMISVEVAASLRDSLVNLVYLGLGFRGLSPTALLQHVSRLDSLMAPTSVNNEKFQPTTKASNSFTARVIQSGGLDPEVDPQAFERLLRFHPHVVPPWDADLPIVQEDLEQTTPIQLYHETSALAGLIEYNIRFYSSQRQSGAAFDTLAWLQEVVDSSKLQRINQFFQHLNSSHKDDQPSFDFRESVSSRFFESSLPQLSSVTFAELLDLATASRAFPFGEWLLFSNDVDGPPIHPDSYGNQALAPSILRFAVATKNTPLCNRVIASLSQPLSSNTLRALLNFRIVMGDWDRVVMMLNYLRDYRLKSWSHSNVTTLAGAILRMDRALQRESDPANVERREKSLAQAKDILLRIFNGEFSELSSRMSGNKFQQHALLGLHRIFMSIPGPLRDLAQQVNLTYKPTTSHNAVPYIPTISFHNLLSAVVDVHGSAAGKKMWQRWCLDPMSPAGRRLHEGGVSRLYLFKERDPKRGDPHFDAAWFKQLRKRATIPNLNTVRIIAQTAVKEYNQDQARKLTDPKSKVLTFCVQQFKTLRLPDEEIERETQGHLSRMKTEGLLNRRLWKKGIVA</sequence>
<dbReference type="RefSeq" id="XP_040692822.1">
    <property type="nucleotide sequence ID" value="XM_040827586.1"/>
</dbReference>
<dbReference type="OrthoDB" id="5341924at2759"/>
<gene>
    <name evidence="1" type="ORF">ASPWEDRAFT_103693</name>
</gene>
<keyword evidence="2" id="KW-1185">Reference proteome</keyword>
<reference evidence="2" key="1">
    <citation type="journal article" date="2017" name="Genome Biol.">
        <title>Comparative genomics reveals high biological diversity and specific adaptations in the industrially and medically important fungal genus Aspergillus.</title>
        <authorList>
            <person name="de Vries R.P."/>
            <person name="Riley R."/>
            <person name="Wiebenga A."/>
            <person name="Aguilar-Osorio G."/>
            <person name="Amillis S."/>
            <person name="Uchima C.A."/>
            <person name="Anderluh G."/>
            <person name="Asadollahi M."/>
            <person name="Askin M."/>
            <person name="Barry K."/>
            <person name="Battaglia E."/>
            <person name="Bayram O."/>
            <person name="Benocci T."/>
            <person name="Braus-Stromeyer S.A."/>
            <person name="Caldana C."/>
            <person name="Canovas D."/>
            <person name="Cerqueira G.C."/>
            <person name="Chen F."/>
            <person name="Chen W."/>
            <person name="Choi C."/>
            <person name="Clum A."/>
            <person name="Dos Santos R.A."/>
            <person name="Damasio A.R."/>
            <person name="Diallinas G."/>
            <person name="Emri T."/>
            <person name="Fekete E."/>
            <person name="Flipphi M."/>
            <person name="Freyberg S."/>
            <person name="Gallo A."/>
            <person name="Gournas C."/>
            <person name="Habgood R."/>
            <person name="Hainaut M."/>
            <person name="Harispe M.L."/>
            <person name="Henrissat B."/>
            <person name="Hilden K.S."/>
            <person name="Hope R."/>
            <person name="Hossain A."/>
            <person name="Karabika E."/>
            <person name="Karaffa L."/>
            <person name="Karanyi Z."/>
            <person name="Krasevec N."/>
            <person name="Kuo A."/>
            <person name="Kusch H."/>
            <person name="LaButti K."/>
            <person name="Lagendijk E.L."/>
            <person name="Lapidus A."/>
            <person name="Levasseur A."/>
            <person name="Lindquist E."/>
            <person name="Lipzen A."/>
            <person name="Logrieco A.F."/>
            <person name="MacCabe A."/>
            <person name="Maekelae M.R."/>
            <person name="Malavazi I."/>
            <person name="Melin P."/>
            <person name="Meyer V."/>
            <person name="Mielnichuk N."/>
            <person name="Miskei M."/>
            <person name="Molnar A.P."/>
            <person name="Mule G."/>
            <person name="Ngan C.Y."/>
            <person name="Orejas M."/>
            <person name="Orosz E."/>
            <person name="Ouedraogo J.P."/>
            <person name="Overkamp K.M."/>
            <person name="Park H.-S."/>
            <person name="Perrone G."/>
            <person name="Piumi F."/>
            <person name="Punt P.J."/>
            <person name="Ram A.F."/>
            <person name="Ramon A."/>
            <person name="Rauscher S."/>
            <person name="Record E."/>
            <person name="Riano-Pachon D.M."/>
            <person name="Robert V."/>
            <person name="Roehrig J."/>
            <person name="Ruller R."/>
            <person name="Salamov A."/>
            <person name="Salih N.S."/>
            <person name="Samson R.A."/>
            <person name="Sandor E."/>
            <person name="Sanguinetti M."/>
            <person name="Schuetze T."/>
            <person name="Sepcic K."/>
            <person name="Shelest E."/>
            <person name="Sherlock G."/>
            <person name="Sophianopoulou V."/>
            <person name="Squina F.M."/>
            <person name="Sun H."/>
            <person name="Susca A."/>
            <person name="Todd R.B."/>
            <person name="Tsang A."/>
            <person name="Unkles S.E."/>
            <person name="van de Wiele N."/>
            <person name="van Rossen-Uffink D."/>
            <person name="Oliveira J.V."/>
            <person name="Vesth T.C."/>
            <person name="Visser J."/>
            <person name="Yu J.-H."/>
            <person name="Zhou M."/>
            <person name="Andersen M.R."/>
            <person name="Archer D.B."/>
            <person name="Baker S.E."/>
            <person name="Benoit I."/>
            <person name="Brakhage A.A."/>
            <person name="Braus G.H."/>
            <person name="Fischer R."/>
            <person name="Frisvad J.C."/>
            <person name="Goldman G.H."/>
            <person name="Houbraken J."/>
            <person name="Oakley B."/>
            <person name="Pocsi I."/>
            <person name="Scazzocchio C."/>
            <person name="Seiboth B."/>
            <person name="vanKuyk P.A."/>
            <person name="Wortman J."/>
            <person name="Dyer P.S."/>
            <person name="Grigoriev I.V."/>
        </authorList>
    </citation>
    <scope>NUCLEOTIDE SEQUENCE [LARGE SCALE GENOMIC DNA]</scope>
    <source>
        <strain evidence="2">DTO 134E9</strain>
    </source>
</reference>
<protein>
    <submittedName>
        <fullName evidence="1">Uncharacterized protein</fullName>
    </submittedName>
</protein>
<dbReference type="GeneID" id="63743434"/>
<dbReference type="EMBL" id="KV878210">
    <property type="protein sequence ID" value="OJJ39146.1"/>
    <property type="molecule type" value="Genomic_DNA"/>
</dbReference>
<evidence type="ECO:0000313" key="2">
    <source>
        <dbReference type="Proteomes" id="UP000184383"/>
    </source>
</evidence>
<organism evidence="1 2">
    <name type="scientific">Aspergillus wentii DTO 134E9</name>
    <dbReference type="NCBI Taxonomy" id="1073089"/>
    <lineage>
        <taxon>Eukaryota</taxon>
        <taxon>Fungi</taxon>
        <taxon>Dikarya</taxon>
        <taxon>Ascomycota</taxon>
        <taxon>Pezizomycotina</taxon>
        <taxon>Eurotiomycetes</taxon>
        <taxon>Eurotiomycetidae</taxon>
        <taxon>Eurotiales</taxon>
        <taxon>Aspergillaceae</taxon>
        <taxon>Aspergillus</taxon>
        <taxon>Aspergillus subgen. Cremei</taxon>
    </lineage>
</organism>
<dbReference type="Proteomes" id="UP000184383">
    <property type="component" value="Unassembled WGS sequence"/>
</dbReference>
<dbReference type="VEuPathDB" id="FungiDB:ASPWEDRAFT_103693"/>
<dbReference type="STRING" id="1073089.A0A1L9RW43"/>
<name>A0A1L9RW43_ASPWE</name>
<proteinExistence type="predicted"/>
<dbReference type="AlphaFoldDB" id="A0A1L9RW43"/>